<proteinExistence type="predicted"/>
<protein>
    <submittedName>
        <fullName evidence="1">Uncharacterized protein</fullName>
    </submittedName>
</protein>
<gene>
    <name evidence="1" type="ORF">FRACA_340017</name>
</gene>
<organism evidence="1 2">
    <name type="scientific">Frankia canadensis</name>
    <dbReference type="NCBI Taxonomy" id="1836972"/>
    <lineage>
        <taxon>Bacteria</taxon>
        <taxon>Bacillati</taxon>
        <taxon>Actinomycetota</taxon>
        <taxon>Actinomycetes</taxon>
        <taxon>Frankiales</taxon>
        <taxon>Frankiaceae</taxon>
        <taxon>Frankia</taxon>
    </lineage>
</organism>
<dbReference type="EMBL" id="FZMO01000268">
    <property type="protein sequence ID" value="SNQ49507.1"/>
    <property type="molecule type" value="Genomic_DNA"/>
</dbReference>
<accession>A0A2I2KV14</accession>
<keyword evidence="2" id="KW-1185">Reference proteome</keyword>
<evidence type="ECO:0000313" key="1">
    <source>
        <dbReference type="EMBL" id="SNQ49507.1"/>
    </source>
</evidence>
<dbReference type="Proteomes" id="UP000234331">
    <property type="component" value="Unassembled WGS sequence"/>
</dbReference>
<dbReference type="AlphaFoldDB" id="A0A2I2KV14"/>
<evidence type="ECO:0000313" key="2">
    <source>
        <dbReference type="Proteomes" id="UP000234331"/>
    </source>
</evidence>
<name>A0A2I2KV14_9ACTN</name>
<sequence length="98" mass="10897">MLAEGNQVAIHFEASLERGRDGLAVLEQARTQLAYGRWLRRERRVPEAREQLSAALCRGADPCRRPRSRKPVIVIDLDAGRPGKRLVTGVSPRNGPSL</sequence>
<reference evidence="1 2" key="1">
    <citation type="submission" date="2017-06" db="EMBL/GenBank/DDBJ databases">
        <authorList>
            <person name="Kim H.J."/>
            <person name="Triplett B.A."/>
        </authorList>
    </citation>
    <scope>NUCLEOTIDE SEQUENCE [LARGE SCALE GENOMIC DNA]</scope>
    <source>
        <strain evidence="1">FRACA_ARgP5</strain>
    </source>
</reference>